<evidence type="ECO:0000313" key="17">
    <source>
        <dbReference type="Proteomes" id="UP000198822"/>
    </source>
</evidence>
<keyword evidence="10" id="KW-0862">Zinc</keyword>
<evidence type="ECO:0000313" key="16">
    <source>
        <dbReference type="EMBL" id="SDH87291.1"/>
    </source>
</evidence>
<evidence type="ECO:0000256" key="10">
    <source>
        <dbReference type="ARBA" id="ARBA00022833"/>
    </source>
</evidence>
<accession>A0A1G8FYR5</accession>
<dbReference type="GO" id="GO:0070006">
    <property type="term" value="F:metalloaminopeptidase activity"/>
    <property type="evidence" value="ECO:0007669"/>
    <property type="project" value="TreeGrafter"/>
</dbReference>
<comment type="cofactor">
    <cofactor evidence="2">
        <name>Zn(2+)</name>
        <dbReference type="ChEBI" id="CHEBI:29105"/>
    </cofactor>
</comment>
<sequence length="442" mass="48613">MGMMEGMLHHADPYMPGHGDLSYDVEHASVDLDYRPSSNLLEGSATLTIVAAEAVRRIRLDLAHLRVSRVLVDGARAKHSHVTTHLTVTLPAPVDAGARLTVQVDYRGNPRPLRMRAFGEAGWEELEDGVIVAAQPHGAPTWMPCNDRASSKATYDLSVKVPSEYAVACSGEQTGVERRGASRTFRFAQRAPMASYLATVQIGRYQEVRQQSSVPMRVLRPTGMTGAAYEASFGLQPQMMACFEHEFGQYPFDDYTTVVTDDELEIPLESQSLSTFGRNFCRPEWDAVRLIAHELAHQWFGNAVTARTWRDIWLHEGFACYSEWVWSEAAGGLTIDEQAALHHARLTGLPQDLVLSDPGAADMFDDRVYKRGALTLVALRRTIGADAMRTLLHAWVDEHSGGTVETADLVALASRVSGQDVAPLLRAWLDEPALPALPPVAG</sequence>
<evidence type="ECO:0000256" key="6">
    <source>
        <dbReference type="ARBA" id="ARBA00022438"/>
    </source>
</evidence>
<dbReference type="Pfam" id="PF01433">
    <property type="entry name" value="Peptidase_M1"/>
    <property type="match status" value="1"/>
</dbReference>
<dbReference type="InterPro" id="IPR042097">
    <property type="entry name" value="Aminopeptidase_N-like_N_sf"/>
</dbReference>
<dbReference type="InterPro" id="IPR050344">
    <property type="entry name" value="Peptidase_M1_aminopeptidases"/>
</dbReference>
<dbReference type="InterPro" id="IPR001930">
    <property type="entry name" value="Peptidase_M1"/>
</dbReference>
<dbReference type="SUPFAM" id="SSF63737">
    <property type="entry name" value="Leukotriene A4 hydrolase N-terminal domain"/>
    <property type="match status" value="1"/>
</dbReference>
<dbReference type="Pfam" id="PF17900">
    <property type="entry name" value="Peptidase_M1_N"/>
    <property type="match status" value="1"/>
</dbReference>
<organism evidence="16 17">
    <name type="scientific">Agrococcus jejuensis</name>
    <dbReference type="NCBI Taxonomy" id="399736"/>
    <lineage>
        <taxon>Bacteria</taxon>
        <taxon>Bacillati</taxon>
        <taxon>Actinomycetota</taxon>
        <taxon>Actinomycetes</taxon>
        <taxon>Micrococcales</taxon>
        <taxon>Microbacteriaceae</taxon>
        <taxon>Agrococcus</taxon>
    </lineage>
</organism>
<evidence type="ECO:0000256" key="3">
    <source>
        <dbReference type="ARBA" id="ARBA00010136"/>
    </source>
</evidence>
<feature type="domain" description="Peptidase M1 membrane alanine aminopeptidase" evidence="14">
    <location>
        <begin position="236"/>
        <end position="428"/>
    </location>
</feature>
<evidence type="ECO:0000256" key="4">
    <source>
        <dbReference type="ARBA" id="ARBA00012564"/>
    </source>
</evidence>
<evidence type="ECO:0000256" key="9">
    <source>
        <dbReference type="ARBA" id="ARBA00022801"/>
    </source>
</evidence>
<dbReference type="Proteomes" id="UP000198822">
    <property type="component" value="Chromosome I"/>
</dbReference>
<evidence type="ECO:0000256" key="5">
    <source>
        <dbReference type="ARBA" id="ARBA00015611"/>
    </source>
</evidence>
<name>A0A1G8FYR5_9MICO</name>
<feature type="domain" description="Aminopeptidase N-like N-terminal" evidence="15">
    <location>
        <begin position="27"/>
        <end position="197"/>
    </location>
</feature>
<keyword evidence="7" id="KW-0645">Protease</keyword>
<evidence type="ECO:0000256" key="8">
    <source>
        <dbReference type="ARBA" id="ARBA00022723"/>
    </source>
</evidence>
<dbReference type="GO" id="GO:0008270">
    <property type="term" value="F:zinc ion binding"/>
    <property type="evidence" value="ECO:0007669"/>
    <property type="project" value="InterPro"/>
</dbReference>
<dbReference type="GO" id="GO:0042277">
    <property type="term" value="F:peptide binding"/>
    <property type="evidence" value="ECO:0007669"/>
    <property type="project" value="TreeGrafter"/>
</dbReference>
<dbReference type="GO" id="GO:0005615">
    <property type="term" value="C:extracellular space"/>
    <property type="evidence" value="ECO:0007669"/>
    <property type="project" value="TreeGrafter"/>
</dbReference>
<evidence type="ECO:0000259" key="14">
    <source>
        <dbReference type="Pfam" id="PF01433"/>
    </source>
</evidence>
<dbReference type="GO" id="GO:0005737">
    <property type="term" value="C:cytoplasm"/>
    <property type="evidence" value="ECO:0007669"/>
    <property type="project" value="TreeGrafter"/>
</dbReference>
<evidence type="ECO:0000256" key="11">
    <source>
        <dbReference type="ARBA" id="ARBA00023049"/>
    </source>
</evidence>
<dbReference type="SUPFAM" id="SSF55486">
    <property type="entry name" value="Metalloproteases ('zincins'), catalytic domain"/>
    <property type="match status" value="1"/>
</dbReference>
<dbReference type="AlphaFoldDB" id="A0A1G8FYR5"/>
<dbReference type="GO" id="GO:0016285">
    <property type="term" value="F:alanyl aminopeptidase activity"/>
    <property type="evidence" value="ECO:0007669"/>
    <property type="project" value="UniProtKB-EC"/>
</dbReference>
<dbReference type="EMBL" id="LT629695">
    <property type="protein sequence ID" value="SDH87291.1"/>
    <property type="molecule type" value="Genomic_DNA"/>
</dbReference>
<proteinExistence type="inferred from homology"/>
<protein>
    <recommendedName>
        <fullName evidence="5">Aminopeptidase N</fullName>
        <ecNumber evidence="4">3.4.11.2</ecNumber>
    </recommendedName>
    <alternativeName>
        <fullName evidence="12">Alanine aminopeptidase</fullName>
    </alternativeName>
    <alternativeName>
        <fullName evidence="13">Lysyl aminopeptidase</fullName>
    </alternativeName>
</protein>
<evidence type="ECO:0000256" key="12">
    <source>
        <dbReference type="ARBA" id="ARBA00029811"/>
    </source>
</evidence>
<dbReference type="PANTHER" id="PTHR11533">
    <property type="entry name" value="PROTEASE M1 ZINC METALLOPROTEASE"/>
    <property type="match status" value="1"/>
</dbReference>
<keyword evidence="9" id="KW-0378">Hydrolase</keyword>
<keyword evidence="11" id="KW-0482">Metalloprotease</keyword>
<comment type="catalytic activity">
    <reaction evidence="1">
        <text>Release of an N-terminal amino acid, Xaa-|-Yaa- from a peptide, amide or arylamide. Xaa is preferably Ala, but may be most amino acids including Pro (slow action). When a terminal hydrophobic residue is followed by a prolyl residue, the two may be released as an intact Xaa-Pro dipeptide.</text>
        <dbReference type="EC" id="3.4.11.2"/>
    </reaction>
</comment>
<keyword evidence="8" id="KW-0479">Metal-binding</keyword>
<evidence type="ECO:0000259" key="15">
    <source>
        <dbReference type="Pfam" id="PF17900"/>
    </source>
</evidence>
<dbReference type="GO" id="GO:0006508">
    <property type="term" value="P:proteolysis"/>
    <property type="evidence" value="ECO:0007669"/>
    <property type="project" value="UniProtKB-KW"/>
</dbReference>
<keyword evidence="17" id="KW-1185">Reference proteome</keyword>
<dbReference type="Gene3D" id="2.60.40.1730">
    <property type="entry name" value="tricorn interacting facor f3 domain"/>
    <property type="match status" value="1"/>
</dbReference>
<dbReference type="InterPro" id="IPR027268">
    <property type="entry name" value="Peptidase_M4/M1_CTD_sf"/>
</dbReference>
<reference evidence="17" key="1">
    <citation type="submission" date="2016-10" db="EMBL/GenBank/DDBJ databases">
        <authorList>
            <person name="Varghese N."/>
            <person name="Submissions S."/>
        </authorList>
    </citation>
    <scope>NUCLEOTIDE SEQUENCE [LARGE SCALE GENOMIC DNA]</scope>
    <source>
        <strain evidence="17">DSM 22002</strain>
    </source>
</reference>
<dbReference type="InterPro" id="IPR014782">
    <property type="entry name" value="Peptidase_M1_dom"/>
</dbReference>
<evidence type="ECO:0000256" key="13">
    <source>
        <dbReference type="ARBA" id="ARBA00031533"/>
    </source>
</evidence>
<dbReference type="PRINTS" id="PR00756">
    <property type="entry name" value="ALADIPTASE"/>
</dbReference>
<dbReference type="InterPro" id="IPR045357">
    <property type="entry name" value="Aminopeptidase_N-like_N"/>
</dbReference>
<dbReference type="PANTHER" id="PTHR11533:SF174">
    <property type="entry name" value="PUROMYCIN-SENSITIVE AMINOPEPTIDASE-RELATED"/>
    <property type="match status" value="1"/>
</dbReference>
<evidence type="ECO:0000256" key="1">
    <source>
        <dbReference type="ARBA" id="ARBA00000098"/>
    </source>
</evidence>
<dbReference type="CDD" id="cd09603">
    <property type="entry name" value="M1_APN_like"/>
    <property type="match status" value="1"/>
</dbReference>
<dbReference type="EC" id="3.4.11.2" evidence="4"/>
<keyword evidence="6" id="KW-0031">Aminopeptidase</keyword>
<evidence type="ECO:0000256" key="7">
    <source>
        <dbReference type="ARBA" id="ARBA00022670"/>
    </source>
</evidence>
<dbReference type="GO" id="GO:0016020">
    <property type="term" value="C:membrane"/>
    <property type="evidence" value="ECO:0007669"/>
    <property type="project" value="TreeGrafter"/>
</dbReference>
<dbReference type="Gene3D" id="1.10.390.10">
    <property type="entry name" value="Neutral Protease Domain 2"/>
    <property type="match status" value="1"/>
</dbReference>
<comment type="similarity">
    <text evidence="3">Belongs to the peptidase M1 family.</text>
</comment>
<gene>
    <name evidence="16" type="ORF">SAMN04489720_2680</name>
</gene>
<dbReference type="GO" id="GO:0043171">
    <property type="term" value="P:peptide catabolic process"/>
    <property type="evidence" value="ECO:0007669"/>
    <property type="project" value="TreeGrafter"/>
</dbReference>
<evidence type="ECO:0000256" key="2">
    <source>
        <dbReference type="ARBA" id="ARBA00001947"/>
    </source>
</evidence>
<dbReference type="STRING" id="399736.SAMN04489720_2680"/>